<reference evidence="1" key="1">
    <citation type="thesis" date="2020" institute="ProQuest LLC" country="789 East Eisenhower Parkway, Ann Arbor, MI, USA">
        <title>Comparative Genomics and Chromosome Evolution.</title>
        <authorList>
            <person name="Mudd A.B."/>
        </authorList>
    </citation>
    <scope>NUCLEOTIDE SEQUENCE</scope>
    <source>
        <strain evidence="1">1538</strain>
        <tissue evidence="1">Blood</tissue>
    </source>
</reference>
<dbReference type="Proteomes" id="UP001181693">
    <property type="component" value="Unassembled WGS sequence"/>
</dbReference>
<evidence type="ECO:0000313" key="2">
    <source>
        <dbReference type="Proteomes" id="UP001181693"/>
    </source>
</evidence>
<accession>A0AAV2ZI74</accession>
<sequence>MHGLSEAVMPSLTKEVDCAAPLVMLSPSNESSELADKSIARLSVAFCSRVSKMFWTFLTPSLLAWRTSARPSGSTESRARSSLVRYSSNIRYFFSFLLPWKLETASCSACTLPNIRSTCSTPGCLS</sequence>
<name>A0AAV2ZI74_PYXAD</name>
<organism evidence="1 2">
    <name type="scientific">Pyxicephalus adspersus</name>
    <name type="common">African bullfrog</name>
    <dbReference type="NCBI Taxonomy" id="30357"/>
    <lineage>
        <taxon>Eukaryota</taxon>
        <taxon>Metazoa</taxon>
        <taxon>Chordata</taxon>
        <taxon>Craniata</taxon>
        <taxon>Vertebrata</taxon>
        <taxon>Euteleostomi</taxon>
        <taxon>Amphibia</taxon>
        <taxon>Batrachia</taxon>
        <taxon>Anura</taxon>
        <taxon>Neobatrachia</taxon>
        <taxon>Ranoidea</taxon>
        <taxon>Pyxicephalidae</taxon>
        <taxon>Pyxicephalinae</taxon>
        <taxon>Pyxicephalus</taxon>
    </lineage>
</organism>
<dbReference type="AlphaFoldDB" id="A0AAV2ZI74"/>
<proteinExistence type="predicted"/>
<gene>
    <name evidence="1" type="ORF">GDO54_004033</name>
</gene>
<evidence type="ECO:0000313" key="1">
    <source>
        <dbReference type="EMBL" id="DBA14740.1"/>
    </source>
</evidence>
<keyword evidence="2" id="KW-1185">Reference proteome</keyword>
<comment type="caution">
    <text evidence="1">The sequence shown here is derived from an EMBL/GenBank/DDBJ whole genome shotgun (WGS) entry which is preliminary data.</text>
</comment>
<dbReference type="EMBL" id="DYDO01000012">
    <property type="protein sequence ID" value="DBA14740.1"/>
    <property type="molecule type" value="Genomic_DNA"/>
</dbReference>
<protein>
    <submittedName>
        <fullName evidence="1">Uncharacterized protein</fullName>
    </submittedName>
</protein>